<dbReference type="RefSeq" id="XP_070859967.1">
    <property type="nucleotide sequence ID" value="XM_071002428.1"/>
</dbReference>
<keyword evidence="3" id="KW-1185">Reference proteome</keyword>
<proteinExistence type="predicted"/>
<feature type="compositionally biased region" description="Polar residues" evidence="1">
    <location>
        <begin position="19"/>
        <end position="80"/>
    </location>
</feature>
<evidence type="ECO:0000256" key="1">
    <source>
        <dbReference type="SAM" id="MobiDB-lite"/>
    </source>
</evidence>
<name>A0ABR4MKI6_9PEZI</name>
<feature type="region of interest" description="Disordered" evidence="1">
    <location>
        <begin position="1"/>
        <end position="91"/>
    </location>
</feature>
<organism evidence="2 3">
    <name type="scientific">Ceratocystis lukuohia</name>
    <dbReference type="NCBI Taxonomy" id="2019550"/>
    <lineage>
        <taxon>Eukaryota</taxon>
        <taxon>Fungi</taxon>
        <taxon>Dikarya</taxon>
        <taxon>Ascomycota</taxon>
        <taxon>Pezizomycotina</taxon>
        <taxon>Sordariomycetes</taxon>
        <taxon>Hypocreomycetidae</taxon>
        <taxon>Microascales</taxon>
        <taxon>Ceratocystidaceae</taxon>
        <taxon>Ceratocystis</taxon>
    </lineage>
</organism>
<accession>A0ABR4MKI6</accession>
<comment type="caution">
    <text evidence="2">The sequence shown here is derived from an EMBL/GenBank/DDBJ whole genome shotgun (WGS) entry which is preliminary data.</text>
</comment>
<sequence>MPGAAPQSPSRALAEPSRSVWQATGQRQTQHAQHSIAQHTAQHNTQHSTAQHSTPQHTAAHRSTPQHTAANNYRGQIRAKQQQEARSKTQDRAAGLALTVIPPPPPCLTSGLLGLGQEQIQPFPA</sequence>
<evidence type="ECO:0000313" key="2">
    <source>
        <dbReference type="EMBL" id="KAL2888787.1"/>
    </source>
</evidence>
<feature type="compositionally biased region" description="Basic and acidic residues" evidence="1">
    <location>
        <begin position="81"/>
        <end position="91"/>
    </location>
</feature>
<protein>
    <submittedName>
        <fullName evidence="2">Per-pentamer repeat protein</fullName>
    </submittedName>
</protein>
<dbReference type="EMBL" id="JABSNW010000003">
    <property type="protein sequence ID" value="KAL2888787.1"/>
    <property type="molecule type" value="Genomic_DNA"/>
</dbReference>
<gene>
    <name evidence="2" type="ORF">HOO65_030288</name>
</gene>
<evidence type="ECO:0000313" key="3">
    <source>
        <dbReference type="Proteomes" id="UP001610728"/>
    </source>
</evidence>
<dbReference type="GeneID" id="98117105"/>
<dbReference type="Proteomes" id="UP001610728">
    <property type="component" value="Unassembled WGS sequence"/>
</dbReference>
<reference evidence="2 3" key="1">
    <citation type="submission" date="2020-05" db="EMBL/GenBank/DDBJ databases">
        <title>Ceratocystis lukuohia genome.</title>
        <authorList>
            <person name="Harrington T.C."/>
            <person name="Kim K."/>
            <person name="Mayers C.G."/>
        </authorList>
    </citation>
    <scope>NUCLEOTIDE SEQUENCE [LARGE SCALE GENOMIC DNA]</scope>
    <source>
        <strain evidence="2 3">C4212</strain>
    </source>
</reference>